<protein>
    <submittedName>
        <fullName evidence="2">DciA family protein</fullName>
    </submittedName>
</protein>
<name>A0ABV8MRP6_9NEIS</name>
<dbReference type="RefSeq" id="WP_378164300.1">
    <property type="nucleotide sequence ID" value="NZ_JBHSBU010000001.1"/>
</dbReference>
<dbReference type="Pfam" id="PF05258">
    <property type="entry name" value="DciA"/>
    <property type="match status" value="1"/>
</dbReference>
<evidence type="ECO:0000313" key="3">
    <source>
        <dbReference type="Proteomes" id="UP001595791"/>
    </source>
</evidence>
<comment type="caution">
    <text evidence="2">The sequence shown here is derived from an EMBL/GenBank/DDBJ whole genome shotgun (WGS) entry which is preliminary data.</text>
</comment>
<dbReference type="InterPro" id="IPR007922">
    <property type="entry name" value="DciA-like"/>
</dbReference>
<evidence type="ECO:0000256" key="1">
    <source>
        <dbReference type="SAM" id="MobiDB-lite"/>
    </source>
</evidence>
<keyword evidence="3" id="KW-1185">Reference proteome</keyword>
<dbReference type="EMBL" id="JBHSBU010000001">
    <property type="protein sequence ID" value="MFC4159975.1"/>
    <property type="molecule type" value="Genomic_DNA"/>
</dbReference>
<feature type="region of interest" description="Disordered" evidence="1">
    <location>
        <begin position="127"/>
        <end position="148"/>
    </location>
</feature>
<evidence type="ECO:0000313" key="2">
    <source>
        <dbReference type="EMBL" id="MFC4159975.1"/>
    </source>
</evidence>
<gene>
    <name evidence="2" type="ORF">ACFOW7_11520</name>
</gene>
<sequence>MSASRPEPLRHINRLLATPELQRIARLAAAQQRLALLWKQIVPVELSQAAQAVGVVDGCLLVTTRSPAIAAKLRQMETRLLARLIENGLEVNAIRVKVQVETLPHQQTKPKRNPVLSDAARDTLADAARSLPPSPLADALARMANRRR</sequence>
<dbReference type="Proteomes" id="UP001595791">
    <property type="component" value="Unassembled WGS sequence"/>
</dbReference>
<proteinExistence type="predicted"/>
<organism evidence="2 3">
    <name type="scientific">Chitinimonas lacunae</name>
    <dbReference type="NCBI Taxonomy" id="1963018"/>
    <lineage>
        <taxon>Bacteria</taxon>
        <taxon>Pseudomonadati</taxon>
        <taxon>Pseudomonadota</taxon>
        <taxon>Betaproteobacteria</taxon>
        <taxon>Neisseriales</taxon>
        <taxon>Chitinibacteraceae</taxon>
        <taxon>Chitinimonas</taxon>
    </lineage>
</organism>
<reference evidence="3" key="1">
    <citation type="journal article" date="2019" name="Int. J. Syst. Evol. Microbiol.">
        <title>The Global Catalogue of Microorganisms (GCM) 10K type strain sequencing project: providing services to taxonomists for standard genome sequencing and annotation.</title>
        <authorList>
            <consortium name="The Broad Institute Genomics Platform"/>
            <consortium name="The Broad Institute Genome Sequencing Center for Infectious Disease"/>
            <person name="Wu L."/>
            <person name="Ma J."/>
        </authorList>
    </citation>
    <scope>NUCLEOTIDE SEQUENCE [LARGE SCALE GENOMIC DNA]</scope>
    <source>
        <strain evidence="3">LMG 29894</strain>
    </source>
</reference>
<accession>A0ABV8MRP6</accession>